<dbReference type="EMBL" id="AHJE01000107">
    <property type="protein sequence ID" value="EHP38837.1"/>
    <property type="molecule type" value="Genomic_DNA"/>
</dbReference>
<feature type="non-terminal residue" evidence="1">
    <location>
        <position position="1"/>
    </location>
</feature>
<comment type="caution">
    <text evidence="1">The sequence shown here is derived from an EMBL/GenBank/DDBJ whole genome shotgun (WGS) entry which is preliminary data.</text>
</comment>
<evidence type="ECO:0000313" key="1">
    <source>
        <dbReference type="EMBL" id="EHP38837.1"/>
    </source>
</evidence>
<organism evidence="1 2">
    <name type="scientific">Cupriavidus basilensis OR16</name>
    <dbReference type="NCBI Taxonomy" id="1127483"/>
    <lineage>
        <taxon>Bacteria</taxon>
        <taxon>Pseudomonadati</taxon>
        <taxon>Pseudomonadota</taxon>
        <taxon>Betaproteobacteria</taxon>
        <taxon>Burkholderiales</taxon>
        <taxon>Burkholderiaceae</taxon>
        <taxon>Cupriavidus</taxon>
    </lineage>
</organism>
<dbReference type="AlphaFoldDB" id="H1SF81"/>
<name>H1SF81_9BURK</name>
<proteinExistence type="predicted"/>
<gene>
    <name evidence="1" type="ORF">OR16_34960</name>
</gene>
<dbReference type="Proteomes" id="UP000005808">
    <property type="component" value="Unassembled WGS sequence"/>
</dbReference>
<dbReference type="PATRIC" id="fig|1127483.3.peg.6985"/>
<sequence>ILVGSEGTLAYSRQITLKLSALPQHKVLGVVNFPRSTRPWT</sequence>
<reference evidence="1 2" key="1">
    <citation type="journal article" date="2012" name="J. Bacteriol.">
        <title>De Novo Genome Project of Cupriavidus basilensis OR16.</title>
        <authorList>
            <person name="Cserhati M."/>
            <person name="Kriszt B."/>
            <person name="Szoboszlay S."/>
            <person name="Toth A."/>
            <person name="Szabo I."/>
            <person name="Tancsics A."/>
            <person name="Nagy I."/>
            <person name="Horvath B."/>
            <person name="Nagy I."/>
            <person name="Kukolya J."/>
        </authorList>
    </citation>
    <scope>NUCLEOTIDE SEQUENCE [LARGE SCALE GENOMIC DNA]</scope>
    <source>
        <strain evidence="1 2">OR16</strain>
    </source>
</reference>
<protein>
    <submittedName>
        <fullName evidence="1">D-lactate dehydrogenase</fullName>
    </submittedName>
</protein>
<evidence type="ECO:0000313" key="2">
    <source>
        <dbReference type="Proteomes" id="UP000005808"/>
    </source>
</evidence>
<accession>H1SF81</accession>